<feature type="region of interest" description="Disordered" evidence="1">
    <location>
        <begin position="1"/>
        <end position="21"/>
    </location>
</feature>
<protein>
    <submittedName>
        <fullName evidence="2">Uncharacterized protein</fullName>
    </submittedName>
</protein>
<evidence type="ECO:0000313" key="2">
    <source>
        <dbReference type="EMBL" id="DAF93215.1"/>
    </source>
</evidence>
<reference evidence="2" key="1">
    <citation type="journal article" date="2021" name="Proc. Natl. Acad. Sci. U.S.A.">
        <title>A Catalog of Tens of Thousands of Viruses from Human Metagenomes Reveals Hidden Associations with Chronic Diseases.</title>
        <authorList>
            <person name="Tisza M.J."/>
            <person name="Buck C.B."/>
        </authorList>
    </citation>
    <scope>NUCLEOTIDE SEQUENCE</scope>
    <source>
        <strain evidence="2">CtcyQ27</strain>
    </source>
</reference>
<evidence type="ECO:0000256" key="1">
    <source>
        <dbReference type="SAM" id="MobiDB-lite"/>
    </source>
</evidence>
<feature type="compositionally biased region" description="Low complexity" evidence="1">
    <location>
        <begin position="7"/>
        <end position="21"/>
    </location>
</feature>
<organism evidence="2">
    <name type="scientific">Myoviridae sp. ctcyQ27</name>
    <dbReference type="NCBI Taxonomy" id="2825139"/>
    <lineage>
        <taxon>Viruses</taxon>
        <taxon>Duplodnaviria</taxon>
        <taxon>Heunggongvirae</taxon>
        <taxon>Uroviricota</taxon>
        <taxon>Caudoviricetes</taxon>
    </lineage>
</organism>
<dbReference type="EMBL" id="BK016080">
    <property type="protein sequence ID" value="DAF93215.1"/>
    <property type="molecule type" value="Genomic_DNA"/>
</dbReference>
<feature type="region of interest" description="Disordered" evidence="1">
    <location>
        <begin position="232"/>
        <end position="264"/>
    </location>
</feature>
<sequence length="264" mass="29622">MALGTQNSYNNNGSNKNQSNVNVYSPYKMSNTEGIDPSAINFTFCLNMLKIGISPKKPGDQIAFDHEKAIECFLTHSKAVMLMNEIKALLNHEIEDHSVSVLTGKDGMIEFNDGTSFNLDHPVLVLRKLAEDGKPVSNYAYEFKHDYHYTVRGYNPENPADFTKKIYNQLEIDEFLTLLEEYTKASTGAYAYYTLENAKYSQARTDGKINAIMEKLGVEYVKGGNGGGNYTRSNNSFFNNNQGNTPSYRQGSLDEFTAMNTPED</sequence>
<name>A0A8S5UFE6_9CAUD</name>
<accession>A0A8S5UFE6</accession>
<proteinExistence type="predicted"/>